<evidence type="ECO:0000259" key="6">
    <source>
        <dbReference type="Pfam" id="PF04893"/>
    </source>
</evidence>
<keyword evidence="2 5" id="KW-0812">Transmembrane</keyword>
<evidence type="ECO:0000256" key="3">
    <source>
        <dbReference type="ARBA" id="ARBA00022989"/>
    </source>
</evidence>
<protein>
    <submittedName>
        <fullName evidence="7">Yip1 domain-containing protein</fullName>
    </submittedName>
</protein>
<sequence length="201" mass="21457">MAPYTPLVRPRSYFETRPRPIGTAVGVFSLYLAGSIGTLYAVTSLLLERTWGLPADGERVVFDAINASNLRFVLRSVVLLALIAAVIHFLSGWDETDGTRADALCVAGWSFAPQIVALPIDFTVSWYVLRGRQFVFSDDAALSAQQTALGGTIETIAIPLALIVAAWTVYIVLDGAAAAYDVGRTETLAPAVIVGAVTILL</sequence>
<organism evidence="7 8">
    <name type="scientific">Halostagnicola kamekurae</name>
    <dbReference type="NCBI Taxonomy" id="619731"/>
    <lineage>
        <taxon>Archaea</taxon>
        <taxon>Methanobacteriati</taxon>
        <taxon>Methanobacteriota</taxon>
        <taxon>Stenosarchaea group</taxon>
        <taxon>Halobacteria</taxon>
        <taxon>Halobacteriales</taxon>
        <taxon>Natrialbaceae</taxon>
        <taxon>Halostagnicola</taxon>
    </lineage>
</organism>
<keyword evidence="4 5" id="KW-0472">Membrane</keyword>
<reference evidence="8" key="1">
    <citation type="submission" date="2016-10" db="EMBL/GenBank/DDBJ databases">
        <authorList>
            <person name="Varghese N."/>
            <person name="Submissions S."/>
        </authorList>
    </citation>
    <scope>NUCLEOTIDE SEQUENCE [LARGE SCALE GENOMIC DNA]</scope>
    <source>
        <strain evidence="8">DSM 22427</strain>
    </source>
</reference>
<feature type="domain" description="Yip1" evidence="6">
    <location>
        <begin position="7"/>
        <end position="200"/>
    </location>
</feature>
<feature type="transmembrane region" description="Helical" evidence="5">
    <location>
        <begin position="149"/>
        <end position="173"/>
    </location>
</feature>
<dbReference type="EMBL" id="FOZS01000001">
    <property type="protein sequence ID" value="SFS46839.1"/>
    <property type="molecule type" value="Genomic_DNA"/>
</dbReference>
<feature type="transmembrane region" description="Helical" evidence="5">
    <location>
        <begin position="20"/>
        <end position="42"/>
    </location>
</feature>
<gene>
    <name evidence="7" type="ORF">SAMN04488556_0949</name>
</gene>
<evidence type="ECO:0000256" key="5">
    <source>
        <dbReference type="SAM" id="Phobius"/>
    </source>
</evidence>
<keyword evidence="8" id="KW-1185">Reference proteome</keyword>
<dbReference type="AlphaFoldDB" id="A0A1I6Q2V6"/>
<name>A0A1I6Q2V6_9EURY</name>
<evidence type="ECO:0000256" key="4">
    <source>
        <dbReference type="ARBA" id="ARBA00023136"/>
    </source>
</evidence>
<feature type="transmembrane region" description="Helical" evidence="5">
    <location>
        <begin position="111"/>
        <end position="129"/>
    </location>
</feature>
<evidence type="ECO:0000256" key="1">
    <source>
        <dbReference type="ARBA" id="ARBA00004141"/>
    </source>
</evidence>
<dbReference type="Proteomes" id="UP000199199">
    <property type="component" value="Unassembled WGS sequence"/>
</dbReference>
<proteinExistence type="predicted"/>
<dbReference type="InterPro" id="IPR006977">
    <property type="entry name" value="Yip1_dom"/>
</dbReference>
<keyword evidence="3 5" id="KW-1133">Transmembrane helix</keyword>
<comment type="subcellular location">
    <subcellularLocation>
        <location evidence="1">Membrane</location>
        <topology evidence="1">Multi-pass membrane protein</topology>
    </subcellularLocation>
</comment>
<dbReference type="OrthoDB" id="116519at2157"/>
<evidence type="ECO:0000313" key="8">
    <source>
        <dbReference type="Proteomes" id="UP000199199"/>
    </source>
</evidence>
<dbReference type="Pfam" id="PF04893">
    <property type="entry name" value="Yip1"/>
    <property type="match status" value="1"/>
</dbReference>
<dbReference type="GO" id="GO:0016020">
    <property type="term" value="C:membrane"/>
    <property type="evidence" value="ECO:0007669"/>
    <property type="project" value="UniProtKB-SubCell"/>
</dbReference>
<evidence type="ECO:0000313" key="7">
    <source>
        <dbReference type="EMBL" id="SFS46839.1"/>
    </source>
</evidence>
<feature type="transmembrane region" description="Helical" evidence="5">
    <location>
        <begin position="72"/>
        <end position="91"/>
    </location>
</feature>
<evidence type="ECO:0000256" key="2">
    <source>
        <dbReference type="ARBA" id="ARBA00022692"/>
    </source>
</evidence>
<dbReference type="RefSeq" id="WP_092902200.1">
    <property type="nucleotide sequence ID" value="NZ_FOZS01000001.1"/>
</dbReference>
<accession>A0A1I6Q2V6</accession>